<keyword evidence="2" id="KW-0813">Transport</keyword>
<gene>
    <name evidence="11" type="ORF">C1H66_20795</name>
</gene>
<accession>A0A2N7TG31</accession>
<keyword evidence="6 9" id="KW-1133">Transmembrane helix</keyword>
<sequence>MTTATWFILIGSLLLVVGFTFSYLKSVPATSAIVYLLIGFVVGPMGFNLFHFNPLEESALLELLTEIAVLISLYCAGVKMPAPVTLKRWRTPLQLAVVSMALTVGLVTLFGYYWLALPLGAAVLLGAVVAPTDPVLATEVQVRHADDTDELRFSLTCEAGMNDGSAFPFLMLGLGLLGLHDLGDAGWRWLAVDVLWASGAGVGIGILAGVGVGWLVNKIRTRFVDTAFLESFLGLGLIAFAYGISLLVDAWGFLAVFSAAVALRHTELKLAGLEQGYSVPVETPLEGEPQATTHEHVSESSLEFNEHLERLAEIVLVLLIGGSLYWDSWSWRAVGFAAFVFFVVRPVSVHLGVLGSGAAMRMRHLVGWFGVRGIGSLYYLMYAIQHGLPEDIALELIHLILVVVALSILVHGVSVKPTIARFWRSRTPRE</sequence>
<organism evidence="11 12">
    <name type="scientific">Halomonas heilongjiangensis</name>
    <dbReference type="NCBI Taxonomy" id="1387883"/>
    <lineage>
        <taxon>Bacteria</taxon>
        <taxon>Pseudomonadati</taxon>
        <taxon>Pseudomonadota</taxon>
        <taxon>Gammaproteobacteria</taxon>
        <taxon>Oceanospirillales</taxon>
        <taxon>Halomonadaceae</taxon>
        <taxon>Halomonas</taxon>
    </lineage>
</organism>
<feature type="transmembrane region" description="Helical" evidence="9">
    <location>
        <begin position="95"/>
        <end position="115"/>
    </location>
</feature>
<feature type="domain" description="Cation/H+ exchanger transmembrane" evidence="10">
    <location>
        <begin position="14"/>
        <end position="419"/>
    </location>
</feature>
<protein>
    <submittedName>
        <fullName evidence="11">Sodium:proton antiporter</fullName>
    </submittedName>
</protein>
<comment type="subcellular location">
    <subcellularLocation>
        <location evidence="1">Cell membrane</location>
        <topology evidence="1">Multi-pass membrane protein</topology>
    </subcellularLocation>
</comment>
<keyword evidence="12" id="KW-1185">Reference proteome</keyword>
<feature type="transmembrane region" description="Helical" evidence="9">
    <location>
        <begin position="365"/>
        <end position="384"/>
    </location>
</feature>
<dbReference type="AlphaFoldDB" id="A0A2N7TG31"/>
<dbReference type="PANTHER" id="PTHR32507">
    <property type="entry name" value="NA(+)/H(+) ANTIPORTER 1"/>
    <property type="match status" value="1"/>
</dbReference>
<reference evidence="11 12" key="1">
    <citation type="submission" date="2018-01" db="EMBL/GenBank/DDBJ databases">
        <title>Halomonas endophytica sp. nov., isolated from storage liquid in the stems of Populus euphratica.</title>
        <authorList>
            <person name="Chen C."/>
        </authorList>
    </citation>
    <scope>NUCLEOTIDE SEQUENCE [LARGE SCALE GENOMIC DNA]</scope>
    <source>
        <strain evidence="11 12">DSM 26881</strain>
    </source>
</reference>
<evidence type="ECO:0000256" key="6">
    <source>
        <dbReference type="ARBA" id="ARBA00022989"/>
    </source>
</evidence>
<proteinExistence type="predicted"/>
<evidence type="ECO:0000313" key="12">
    <source>
        <dbReference type="Proteomes" id="UP000235346"/>
    </source>
</evidence>
<dbReference type="RefSeq" id="WP_102629780.1">
    <property type="nucleotide sequence ID" value="NZ_PDOH01000049.1"/>
</dbReference>
<dbReference type="EMBL" id="PNRE01000100">
    <property type="protein sequence ID" value="PMR67118.1"/>
    <property type="molecule type" value="Genomic_DNA"/>
</dbReference>
<keyword evidence="4" id="KW-1003">Cell membrane</keyword>
<keyword evidence="7" id="KW-0406">Ion transport</keyword>
<feature type="transmembrane region" description="Helical" evidence="9">
    <location>
        <begin position="332"/>
        <end position="353"/>
    </location>
</feature>
<feature type="transmembrane region" description="Helical" evidence="9">
    <location>
        <begin position="236"/>
        <end position="263"/>
    </location>
</feature>
<keyword evidence="3" id="KW-0050">Antiport</keyword>
<feature type="transmembrane region" description="Helical" evidence="9">
    <location>
        <begin position="58"/>
        <end position="75"/>
    </location>
</feature>
<feature type="transmembrane region" description="Helical" evidence="9">
    <location>
        <begin position="194"/>
        <end position="216"/>
    </location>
</feature>
<dbReference type="InterPro" id="IPR006153">
    <property type="entry name" value="Cation/H_exchanger_TM"/>
</dbReference>
<dbReference type="GO" id="GO:0015297">
    <property type="term" value="F:antiporter activity"/>
    <property type="evidence" value="ECO:0007669"/>
    <property type="project" value="UniProtKB-KW"/>
</dbReference>
<keyword evidence="5 9" id="KW-0812">Transmembrane</keyword>
<keyword evidence="8 9" id="KW-0472">Membrane</keyword>
<name>A0A2N7TG31_9GAMM</name>
<evidence type="ECO:0000259" key="10">
    <source>
        <dbReference type="Pfam" id="PF00999"/>
    </source>
</evidence>
<dbReference type="InterPro" id="IPR038770">
    <property type="entry name" value="Na+/solute_symporter_sf"/>
</dbReference>
<dbReference type="Proteomes" id="UP000235346">
    <property type="component" value="Unassembled WGS sequence"/>
</dbReference>
<feature type="transmembrane region" description="Helical" evidence="9">
    <location>
        <begin position="396"/>
        <end position="415"/>
    </location>
</feature>
<evidence type="ECO:0000256" key="9">
    <source>
        <dbReference type="SAM" id="Phobius"/>
    </source>
</evidence>
<dbReference type="GO" id="GO:0005886">
    <property type="term" value="C:plasma membrane"/>
    <property type="evidence" value="ECO:0007669"/>
    <property type="project" value="UniProtKB-SubCell"/>
</dbReference>
<dbReference type="OrthoDB" id="9810860at2"/>
<evidence type="ECO:0000256" key="8">
    <source>
        <dbReference type="ARBA" id="ARBA00023136"/>
    </source>
</evidence>
<feature type="transmembrane region" description="Helical" evidence="9">
    <location>
        <begin position="33"/>
        <end position="52"/>
    </location>
</feature>
<evidence type="ECO:0000256" key="5">
    <source>
        <dbReference type="ARBA" id="ARBA00022692"/>
    </source>
</evidence>
<dbReference type="PANTHER" id="PTHR32507:SF8">
    <property type="entry name" value="CNH1P"/>
    <property type="match status" value="1"/>
</dbReference>
<dbReference type="Pfam" id="PF00999">
    <property type="entry name" value="Na_H_Exchanger"/>
    <property type="match status" value="1"/>
</dbReference>
<feature type="transmembrane region" description="Helical" evidence="9">
    <location>
        <begin position="6"/>
        <end position="24"/>
    </location>
</feature>
<comment type="caution">
    <text evidence="11">The sequence shown here is derived from an EMBL/GenBank/DDBJ whole genome shotgun (WGS) entry which is preliminary data.</text>
</comment>
<evidence type="ECO:0000256" key="4">
    <source>
        <dbReference type="ARBA" id="ARBA00022475"/>
    </source>
</evidence>
<evidence type="ECO:0000256" key="2">
    <source>
        <dbReference type="ARBA" id="ARBA00022448"/>
    </source>
</evidence>
<evidence type="ECO:0000256" key="3">
    <source>
        <dbReference type="ARBA" id="ARBA00022449"/>
    </source>
</evidence>
<dbReference type="Gene3D" id="1.20.1530.20">
    <property type="match status" value="1"/>
</dbReference>
<dbReference type="GO" id="GO:1902600">
    <property type="term" value="P:proton transmembrane transport"/>
    <property type="evidence" value="ECO:0007669"/>
    <property type="project" value="InterPro"/>
</dbReference>
<evidence type="ECO:0000256" key="7">
    <source>
        <dbReference type="ARBA" id="ARBA00023065"/>
    </source>
</evidence>
<evidence type="ECO:0000256" key="1">
    <source>
        <dbReference type="ARBA" id="ARBA00004651"/>
    </source>
</evidence>
<evidence type="ECO:0000313" key="11">
    <source>
        <dbReference type="EMBL" id="PMR67118.1"/>
    </source>
</evidence>